<dbReference type="Pfam" id="PF02132">
    <property type="entry name" value="RecR_ZnF"/>
    <property type="match status" value="1"/>
</dbReference>
<dbReference type="HAMAP" id="MF_00017">
    <property type="entry name" value="RecR"/>
    <property type="match status" value="1"/>
</dbReference>
<evidence type="ECO:0000256" key="7">
    <source>
        <dbReference type="HAMAP-Rule" id="MF_00017"/>
    </source>
</evidence>
<evidence type="ECO:0000313" key="10">
    <source>
        <dbReference type="Proteomes" id="UP000701698"/>
    </source>
</evidence>
<dbReference type="GO" id="GO:0008270">
    <property type="term" value="F:zinc ion binding"/>
    <property type="evidence" value="ECO:0007669"/>
    <property type="project" value="UniProtKB-KW"/>
</dbReference>
<dbReference type="InterPro" id="IPR034137">
    <property type="entry name" value="TOPRIM_RecR"/>
</dbReference>
<dbReference type="EMBL" id="JAGQKX010000010">
    <property type="protein sequence ID" value="MCA9389916.1"/>
    <property type="molecule type" value="Genomic_DNA"/>
</dbReference>
<dbReference type="Pfam" id="PF13662">
    <property type="entry name" value="Toprim_4"/>
    <property type="match status" value="1"/>
</dbReference>
<evidence type="ECO:0000256" key="1">
    <source>
        <dbReference type="ARBA" id="ARBA00022723"/>
    </source>
</evidence>
<dbReference type="Pfam" id="PF21175">
    <property type="entry name" value="RecR_C"/>
    <property type="match status" value="1"/>
</dbReference>
<gene>
    <name evidence="7 9" type="primary">recR</name>
    <name evidence="9" type="ORF">KC571_00775</name>
</gene>
<dbReference type="Gene3D" id="3.40.1360.10">
    <property type="match status" value="1"/>
</dbReference>
<dbReference type="InterPro" id="IPR015967">
    <property type="entry name" value="Rcmb_RecR_Znf"/>
</dbReference>
<comment type="function">
    <text evidence="7">May play a role in DNA repair. It seems to be involved in an RecBC-independent recombinational process of DNA repair. It may act with RecF and RecO.</text>
</comment>
<keyword evidence="2 7" id="KW-0227">DNA damage</keyword>
<dbReference type="Pfam" id="PF21176">
    <property type="entry name" value="RecR_HhH"/>
    <property type="match status" value="1"/>
</dbReference>
<reference evidence="9" key="2">
    <citation type="journal article" date="2021" name="Microbiome">
        <title>Successional dynamics and alternative stable states in a saline activated sludge microbial community over 9 years.</title>
        <authorList>
            <person name="Wang Y."/>
            <person name="Ye J."/>
            <person name="Ju F."/>
            <person name="Liu L."/>
            <person name="Boyd J.A."/>
            <person name="Deng Y."/>
            <person name="Parks D.H."/>
            <person name="Jiang X."/>
            <person name="Yin X."/>
            <person name="Woodcroft B.J."/>
            <person name="Tyson G.W."/>
            <person name="Hugenholtz P."/>
            <person name="Polz M.F."/>
            <person name="Zhang T."/>
        </authorList>
    </citation>
    <scope>NUCLEOTIDE SEQUENCE</scope>
    <source>
        <strain evidence="9">HKST-UBA01</strain>
    </source>
</reference>
<dbReference type="Gene3D" id="1.10.8.420">
    <property type="entry name" value="RecR Domain 1"/>
    <property type="match status" value="1"/>
</dbReference>
<keyword evidence="4 7" id="KW-0862">Zinc</keyword>
<dbReference type="Gene3D" id="3.30.60.80">
    <property type="match status" value="1"/>
</dbReference>
<dbReference type="NCBIfam" id="TIGR00615">
    <property type="entry name" value="recR"/>
    <property type="match status" value="1"/>
</dbReference>
<keyword evidence="1 7" id="KW-0479">Metal-binding</keyword>
<dbReference type="Proteomes" id="UP000701698">
    <property type="component" value="Unassembled WGS sequence"/>
</dbReference>
<protein>
    <recommendedName>
        <fullName evidence="7">Recombination protein RecR</fullName>
    </recommendedName>
</protein>
<evidence type="ECO:0000256" key="4">
    <source>
        <dbReference type="ARBA" id="ARBA00022833"/>
    </source>
</evidence>
<feature type="zinc finger region" description="C4-type" evidence="7">
    <location>
        <begin position="56"/>
        <end position="71"/>
    </location>
</feature>
<comment type="similarity">
    <text evidence="7">Belongs to the RecR family.</text>
</comment>
<dbReference type="AlphaFoldDB" id="A0A955LHI9"/>
<organism evidence="9 10">
    <name type="scientific">candidate division WWE3 bacterium</name>
    <dbReference type="NCBI Taxonomy" id="2053526"/>
    <lineage>
        <taxon>Bacteria</taxon>
        <taxon>Katanobacteria</taxon>
    </lineage>
</organism>
<dbReference type="GO" id="GO:0006281">
    <property type="term" value="P:DNA repair"/>
    <property type="evidence" value="ECO:0007669"/>
    <property type="project" value="UniProtKB-UniRule"/>
</dbReference>
<dbReference type="PANTHER" id="PTHR30446:SF0">
    <property type="entry name" value="RECOMBINATION PROTEIN RECR"/>
    <property type="match status" value="1"/>
</dbReference>
<dbReference type="SMART" id="SM00493">
    <property type="entry name" value="TOPRIM"/>
    <property type="match status" value="1"/>
</dbReference>
<feature type="domain" description="Toprim" evidence="8">
    <location>
        <begin position="79"/>
        <end position="186"/>
    </location>
</feature>
<evidence type="ECO:0000256" key="5">
    <source>
        <dbReference type="ARBA" id="ARBA00023172"/>
    </source>
</evidence>
<dbReference type="InterPro" id="IPR000093">
    <property type="entry name" value="DNA_Rcmb_RecR"/>
</dbReference>
<proteinExistence type="inferred from homology"/>
<dbReference type="SUPFAM" id="SSF111304">
    <property type="entry name" value="Recombination protein RecR"/>
    <property type="match status" value="1"/>
</dbReference>
<dbReference type="GO" id="GO:0006310">
    <property type="term" value="P:DNA recombination"/>
    <property type="evidence" value="ECO:0007669"/>
    <property type="project" value="UniProtKB-UniRule"/>
</dbReference>
<keyword evidence="6 7" id="KW-0234">DNA repair</keyword>
<evidence type="ECO:0000256" key="2">
    <source>
        <dbReference type="ARBA" id="ARBA00022763"/>
    </source>
</evidence>
<name>A0A955LHI9_UNCKA</name>
<dbReference type="PANTHER" id="PTHR30446">
    <property type="entry name" value="RECOMBINATION PROTEIN RECR"/>
    <property type="match status" value="1"/>
</dbReference>
<comment type="caution">
    <text evidence="9">The sequence shown here is derived from an EMBL/GenBank/DDBJ whole genome shotgun (WGS) entry which is preliminary data.</text>
</comment>
<reference evidence="9" key="1">
    <citation type="submission" date="2020-04" db="EMBL/GenBank/DDBJ databases">
        <authorList>
            <person name="Zhang T."/>
        </authorList>
    </citation>
    <scope>NUCLEOTIDE SEQUENCE</scope>
    <source>
        <strain evidence="9">HKST-UBA01</strain>
    </source>
</reference>
<evidence type="ECO:0000313" key="9">
    <source>
        <dbReference type="EMBL" id="MCA9389916.1"/>
    </source>
</evidence>
<evidence type="ECO:0000256" key="3">
    <source>
        <dbReference type="ARBA" id="ARBA00022771"/>
    </source>
</evidence>
<keyword evidence="3 7" id="KW-0863">Zinc-finger</keyword>
<evidence type="ECO:0000259" key="8">
    <source>
        <dbReference type="PROSITE" id="PS50880"/>
    </source>
</evidence>
<dbReference type="InterPro" id="IPR006171">
    <property type="entry name" value="TOPRIM_dom"/>
</dbReference>
<dbReference type="Gene3D" id="6.10.250.240">
    <property type="match status" value="1"/>
</dbReference>
<keyword evidence="5 7" id="KW-0233">DNA recombination</keyword>
<dbReference type="GO" id="GO:0003677">
    <property type="term" value="F:DNA binding"/>
    <property type="evidence" value="ECO:0007669"/>
    <property type="project" value="UniProtKB-UniRule"/>
</dbReference>
<sequence>MFSKPISDLVEQFQQLPGIGPKSAQRLTYYLLRRPQEDIDQLLDSIQRIKTDLTTCTQCYNITEQNPCPICSDSQRIANSLCVVEEPLDLFAIEKTKKHTGHYHVLGGVVNPLMGVGPEELRIHELIQRIRLFFDQNYEDSFELILATNPSMEGEATAMYIRKLLQEDERVPSDRLTISRIARGLPTGGDVEYADQITLARALDGRVPF</sequence>
<dbReference type="PROSITE" id="PS50880">
    <property type="entry name" value="TOPRIM"/>
    <property type="match status" value="1"/>
</dbReference>
<accession>A0A955LHI9</accession>
<evidence type="ECO:0000256" key="6">
    <source>
        <dbReference type="ARBA" id="ARBA00023204"/>
    </source>
</evidence>
<dbReference type="InterPro" id="IPR023627">
    <property type="entry name" value="Rcmb_RecR"/>
</dbReference>
<dbReference type="CDD" id="cd01025">
    <property type="entry name" value="TOPRIM_recR"/>
    <property type="match status" value="1"/>
</dbReference>